<proteinExistence type="predicted"/>
<accession>U1PPF1</accession>
<gene>
    <name evidence="1" type="ORF">HMPREF1549_02156</name>
</gene>
<comment type="caution">
    <text evidence="1">The sequence shown here is derived from an EMBL/GenBank/DDBJ whole genome shotgun (WGS) entry which is preliminary data.</text>
</comment>
<organism evidence="1 2">
    <name type="scientific">Actinomyces johnsonii F0510</name>
    <dbReference type="NCBI Taxonomy" id="1227262"/>
    <lineage>
        <taxon>Bacteria</taxon>
        <taxon>Bacillati</taxon>
        <taxon>Actinomycetota</taxon>
        <taxon>Actinomycetes</taxon>
        <taxon>Actinomycetales</taxon>
        <taxon>Actinomycetaceae</taxon>
        <taxon>Actinomyces</taxon>
    </lineage>
</organism>
<protein>
    <submittedName>
        <fullName evidence="1">Uncharacterized protein</fullName>
    </submittedName>
</protein>
<dbReference type="Proteomes" id="UP000016498">
    <property type="component" value="Unassembled WGS sequence"/>
</dbReference>
<dbReference type="HOGENOM" id="CLU_3131373_0_0_11"/>
<evidence type="ECO:0000313" key="2">
    <source>
        <dbReference type="Proteomes" id="UP000016498"/>
    </source>
</evidence>
<dbReference type="EMBL" id="AWSD01000234">
    <property type="protein sequence ID" value="ERH18020.1"/>
    <property type="molecule type" value="Genomic_DNA"/>
</dbReference>
<reference evidence="1 2" key="1">
    <citation type="submission" date="2013-06" db="EMBL/GenBank/DDBJ databases">
        <authorList>
            <person name="Weinstock G."/>
            <person name="Sodergren E."/>
            <person name="Lobos E.A."/>
            <person name="Fulton L."/>
            <person name="Fulton R."/>
            <person name="Courtney L."/>
            <person name="Fronick C."/>
            <person name="O'Laughlin M."/>
            <person name="Godfrey J."/>
            <person name="Wilson R.M."/>
            <person name="Miner T."/>
            <person name="Farmer C."/>
            <person name="Delehaunty K."/>
            <person name="Cordes M."/>
            <person name="Minx P."/>
            <person name="Tomlinson C."/>
            <person name="Chen J."/>
            <person name="Wollam A."/>
            <person name="Pepin K.H."/>
            <person name="Bhonagiri V."/>
            <person name="Zhang X."/>
            <person name="Warren W."/>
            <person name="Mitreva M."/>
            <person name="Mardis E.R."/>
            <person name="Wilson R.K."/>
        </authorList>
    </citation>
    <scope>NUCLEOTIDE SEQUENCE [LARGE SCALE GENOMIC DNA]</scope>
    <source>
        <strain evidence="1 2">F0510</strain>
    </source>
</reference>
<sequence>MTWRASRWAGPSSFPLVGAARPAPALVLSSRETRALCSRSAIEPFRTGH</sequence>
<evidence type="ECO:0000313" key="1">
    <source>
        <dbReference type="EMBL" id="ERH18020.1"/>
    </source>
</evidence>
<dbReference type="AlphaFoldDB" id="U1PPF1"/>
<name>U1PPF1_9ACTO</name>